<dbReference type="InterPro" id="IPR018060">
    <property type="entry name" value="HTH_AraC"/>
</dbReference>
<keyword evidence="3" id="KW-0804">Transcription</keyword>
<evidence type="ECO:0000313" key="6">
    <source>
        <dbReference type="Proteomes" id="UP001595793"/>
    </source>
</evidence>
<proteinExistence type="predicted"/>
<evidence type="ECO:0000313" key="5">
    <source>
        <dbReference type="EMBL" id="MFC4029381.1"/>
    </source>
</evidence>
<dbReference type="Proteomes" id="UP001595793">
    <property type="component" value="Unassembled WGS sequence"/>
</dbReference>
<accession>A0ABV8HDJ2</accession>
<dbReference type="InterPro" id="IPR037923">
    <property type="entry name" value="HTH-like"/>
</dbReference>
<dbReference type="Pfam" id="PF12833">
    <property type="entry name" value="HTH_18"/>
    <property type="match status" value="1"/>
</dbReference>
<keyword evidence="2" id="KW-0238">DNA-binding</keyword>
<reference evidence="6" key="1">
    <citation type="journal article" date="2019" name="Int. J. Syst. Evol. Microbiol.">
        <title>The Global Catalogue of Microorganisms (GCM) 10K type strain sequencing project: providing services to taxonomists for standard genome sequencing and annotation.</title>
        <authorList>
            <consortium name="The Broad Institute Genomics Platform"/>
            <consortium name="The Broad Institute Genome Sequencing Center for Infectious Disease"/>
            <person name="Wu L."/>
            <person name="Ma J."/>
        </authorList>
    </citation>
    <scope>NUCLEOTIDE SEQUENCE [LARGE SCALE GENOMIC DNA]</scope>
    <source>
        <strain evidence="6">CECT 9128</strain>
    </source>
</reference>
<gene>
    <name evidence="5" type="ORF">ACFOS1_18320</name>
</gene>
<evidence type="ECO:0000256" key="2">
    <source>
        <dbReference type="ARBA" id="ARBA00023125"/>
    </source>
</evidence>
<dbReference type="InterPro" id="IPR009057">
    <property type="entry name" value="Homeodomain-like_sf"/>
</dbReference>
<evidence type="ECO:0000259" key="4">
    <source>
        <dbReference type="PROSITE" id="PS01124"/>
    </source>
</evidence>
<keyword evidence="6" id="KW-1185">Reference proteome</keyword>
<organism evidence="5 6">
    <name type="scientific">Zunongwangia endophytica</name>
    <dbReference type="NCBI Taxonomy" id="1808945"/>
    <lineage>
        <taxon>Bacteria</taxon>
        <taxon>Pseudomonadati</taxon>
        <taxon>Bacteroidota</taxon>
        <taxon>Flavobacteriia</taxon>
        <taxon>Flavobacteriales</taxon>
        <taxon>Flavobacteriaceae</taxon>
        <taxon>Zunongwangia</taxon>
    </lineage>
</organism>
<dbReference type="Gene3D" id="1.10.10.60">
    <property type="entry name" value="Homeodomain-like"/>
    <property type="match status" value="1"/>
</dbReference>
<name>A0ABV8HDJ2_9FLAO</name>
<protein>
    <submittedName>
        <fullName evidence="5">Helix-turn-helix domain-containing protein</fullName>
    </submittedName>
</protein>
<sequence length="325" mass="37749">MKRKKWKNGKPYLYLLILRKNKLKKAAPYKIESIAELHRLFNLQTPIHPLISVIDFEHIKFDANKIWSSFYYDFYCVAIKKGASGKFRYGQGDYDFDEGIMSFTKPGQIFSVTNPTDDPVSGYMMVFKPDLIRHYELGKKIGNYGFFSYATAEALHLSEKEDKVIMSLMHQIQEEIKTNIDYYSQDLIVSHIDLLLNYAKRFHNRQFLTRSSINNDIVIKMEVLMDAYLKSEATQLGVPTVNFFAEKLNLSPNYLSDLLKNITGKNAQAHIQESLVERAKELLSTTNLSIKEIAYDLGFEYPQSFSTMFKRNTQQTPLQFRASFN</sequence>
<dbReference type="EMBL" id="JBHSAS010000033">
    <property type="protein sequence ID" value="MFC4029381.1"/>
    <property type="molecule type" value="Genomic_DNA"/>
</dbReference>
<comment type="caution">
    <text evidence="5">The sequence shown here is derived from an EMBL/GenBank/DDBJ whole genome shotgun (WGS) entry which is preliminary data.</text>
</comment>
<dbReference type="PANTHER" id="PTHR43280:SF32">
    <property type="entry name" value="TRANSCRIPTIONAL REGULATORY PROTEIN"/>
    <property type="match status" value="1"/>
</dbReference>
<evidence type="ECO:0000256" key="1">
    <source>
        <dbReference type="ARBA" id="ARBA00023015"/>
    </source>
</evidence>
<keyword evidence="1" id="KW-0805">Transcription regulation</keyword>
<dbReference type="RefSeq" id="WP_290236966.1">
    <property type="nucleotide sequence ID" value="NZ_JAUFPZ010000002.1"/>
</dbReference>
<feature type="domain" description="HTH araC/xylS-type" evidence="4">
    <location>
        <begin position="219"/>
        <end position="323"/>
    </location>
</feature>
<dbReference type="SMART" id="SM00342">
    <property type="entry name" value="HTH_ARAC"/>
    <property type="match status" value="1"/>
</dbReference>
<evidence type="ECO:0000256" key="3">
    <source>
        <dbReference type="ARBA" id="ARBA00023163"/>
    </source>
</evidence>
<dbReference type="PANTHER" id="PTHR43280">
    <property type="entry name" value="ARAC-FAMILY TRANSCRIPTIONAL REGULATOR"/>
    <property type="match status" value="1"/>
</dbReference>
<dbReference type="SUPFAM" id="SSF51215">
    <property type="entry name" value="Regulatory protein AraC"/>
    <property type="match status" value="1"/>
</dbReference>
<dbReference type="PROSITE" id="PS01124">
    <property type="entry name" value="HTH_ARAC_FAMILY_2"/>
    <property type="match status" value="1"/>
</dbReference>
<dbReference type="SUPFAM" id="SSF46689">
    <property type="entry name" value="Homeodomain-like"/>
    <property type="match status" value="1"/>
</dbReference>